<dbReference type="Pfam" id="PF00440">
    <property type="entry name" value="TetR_N"/>
    <property type="match status" value="1"/>
</dbReference>
<dbReference type="PANTHER" id="PTHR30055">
    <property type="entry name" value="HTH-TYPE TRANSCRIPTIONAL REGULATOR RUTR"/>
    <property type="match status" value="1"/>
</dbReference>
<dbReference type="PROSITE" id="PS50977">
    <property type="entry name" value="HTH_TETR_2"/>
    <property type="match status" value="1"/>
</dbReference>
<dbReference type="RefSeq" id="WP_244291915.1">
    <property type="nucleotide sequence ID" value="NZ_FNHI01000006.1"/>
</dbReference>
<protein>
    <submittedName>
        <fullName evidence="7">Transcriptional regulator, TetR family</fullName>
    </submittedName>
</protein>
<dbReference type="PRINTS" id="PR00400">
    <property type="entry name" value="TETREPRESSOR"/>
</dbReference>
<dbReference type="GO" id="GO:0046677">
    <property type="term" value="P:response to antibiotic"/>
    <property type="evidence" value="ECO:0007669"/>
    <property type="project" value="InterPro"/>
</dbReference>
<dbReference type="Pfam" id="PF02909">
    <property type="entry name" value="TetR_C_1"/>
    <property type="match status" value="1"/>
</dbReference>
<keyword evidence="2" id="KW-0805">Transcription regulation</keyword>
<dbReference type="InterPro" id="IPR050109">
    <property type="entry name" value="HTH-type_TetR-like_transc_reg"/>
</dbReference>
<dbReference type="Gene3D" id="1.10.357.10">
    <property type="entry name" value="Tetracycline Repressor, domain 2"/>
    <property type="match status" value="1"/>
</dbReference>
<gene>
    <name evidence="7" type="ORF">SAMN05444921_10668</name>
</gene>
<dbReference type="AlphaFoldDB" id="A0A1G9RYQ9"/>
<evidence type="ECO:0000313" key="7">
    <source>
        <dbReference type="EMBL" id="SDM28363.1"/>
    </source>
</evidence>
<evidence type="ECO:0000256" key="2">
    <source>
        <dbReference type="ARBA" id="ARBA00023015"/>
    </source>
</evidence>
<dbReference type="SUPFAM" id="SSF46689">
    <property type="entry name" value="Homeodomain-like"/>
    <property type="match status" value="1"/>
</dbReference>
<dbReference type="InterPro" id="IPR009057">
    <property type="entry name" value="Homeodomain-like_sf"/>
</dbReference>
<sequence length="228" mass="24988">MARGARPEVPGPREPLSRERIVGAALVIIDEEGVEALSMRRIAARLGVQAMSLYNHVRSKDDILDGVTEFITTDMRMPRRMTGGWEEGVRDIAYGFRRASLRHPRACELVLMRQLSTPTALAPVDTMIAMMLDHGFDEEIAVHVLRLFISFQVGTLLQEVRSAPGSGREGRAPEERLAARTAYFAGSGFPAVAKVAPILAVNDHEAEFAFGVELLITALRGLAPVARD</sequence>
<dbReference type="GO" id="GO:0045892">
    <property type="term" value="P:negative regulation of DNA-templated transcription"/>
    <property type="evidence" value="ECO:0007669"/>
    <property type="project" value="InterPro"/>
</dbReference>
<dbReference type="STRING" id="1196353.SAMN05444921_10668"/>
<dbReference type="EMBL" id="FNHI01000006">
    <property type="protein sequence ID" value="SDM28363.1"/>
    <property type="molecule type" value="Genomic_DNA"/>
</dbReference>
<dbReference type="InterPro" id="IPR036271">
    <property type="entry name" value="Tet_transcr_reg_TetR-rel_C_sf"/>
</dbReference>
<organism evidence="7 8">
    <name type="scientific">Streptomyces wuyuanensis</name>
    <dbReference type="NCBI Taxonomy" id="1196353"/>
    <lineage>
        <taxon>Bacteria</taxon>
        <taxon>Bacillati</taxon>
        <taxon>Actinomycetota</taxon>
        <taxon>Actinomycetes</taxon>
        <taxon>Kitasatosporales</taxon>
        <taxon>Streptomycetaceae</taxon>
        <taxon>Streptomyces</taxon>
    </lineage>
</organism>
<name>A0A1G9RYQ9_9ACTN</name>
<dbReference type="GeneID" id="40829513"/>
<keyword evidence="8" id="KW-1185">Reference proteome</keyword>
<proteinExistence type="predicted"/>
<keyword evidence="1" id="KW-0678">Repressor</keyword>
<evidence type="ECO:0000256" key="3">
    <source>
        <dbReference type="ARBA" id="ARBA00023125"/>
    </source>
</evidence>
<reference evidence="8" key="1">
    <citation type="submission" date="2016-10" db="EMBL/GenBank/DDBJ databases">
        <authorList>
            <person name="Varghese N."/>
            <person name="Submissions S."/>
        </authorList>
    </citation>
    <scope>NUCLEOTIDE SEQUENCE [LARGE SCALE GENOMIC DNA]</scope>
    <source>
        <strain evidence="8">CGMCC 4.7042</strain>
    </source>
</reference>
<evidence type="ECO:0000259" key="6">
    <source>
        <dbReference type="PROSITE" id="PS50977"/>
    </source>
</evidence>
<dbReference type="Gene3D" id="1.10.10.60">
    <property type="entry name" value="Homeodomain-like"/>
    <property type="match status" value="1"/>
</dbReference>
<evidence type="ECO:0000256" key="5">
    <source>
        <dbReference type="PROSITE-ProRule" id="PRU00335"/>
    </source>
</evidence>
<dbReference type="InterPro" id="IPR003012">
    <property type="entry name" value="Tet_transcr_reg_TetR"/>
</dbReference>
<feature type="domain" description="HTH tetR-type" evidence="6">
    <location>
        <begin position="15"/>
        <end position="75"/>
    </location>
</feature>
<dbReference type="SUPFAM" id="SSF48498">
    <property type="entry name" value="Tetracyclin repressor-like, C-terminal domain"/>
    <property type="match status" value="1"/>
</dbReference>
<evidence type="ECO:0000256" key="4">
    <source>
        <dbReference type="ARBA" id="ARBA00023163"/>
    </source>
</evidence>
<keyword evidence="3 5" id="KW-0238">DNA-binding</keyword>
<dbReference type="GO" id="GO:0000976">
    <property type="term" value="F:transcription cis-regulatory region binding"/>
    <property type="evidence" value="ECO:0007669"/>
    <property type="project" value="TreeGrafter"/>
</dbReference>
<dbReference type="PANTHER" id="PTHR30055:SF151">
    <property type="entry name" value="TRANSCRIPTIONAL REGULATORY PROTEIN"/>
    <property type="match status" value="1"/>
</dbReference>
<dbReference type="InterPro" id="IPR004111">
    <property type="entry name" value="Repressor_TetR_C"/>
</dbReference>
<feature type="DNA-binding region" description="H-T-H motif" evidence="5">
    <location>
        <begin position="38"/>
        <end position="57"/>
    </location>
</feature>
<dbReference type="InterPro" id="IPR001647">
    <property type="entry name" value="HTH_TetR"/>
</dbReference>
<accession>A0A1G9RYQ9</accession>
<dbReference type="GO" id="GO:0003700">
    <property type="term" value="F:DNA-binding transcription factor activity"/>
    <property type="evidence" value="ECO:0007669"/>
    <property type="project" value="TreeGrafter"/>
</dbReference>
<keyword evidence="4" id="KW-0804">Transcription</keyword>
<evidence type="ECO:0000256" key="1">
    <source>
        <dbReference type="ARBA" id="ARBA00022491"/>
    </source>
</evidence>
<dbReference type="Proteomes" id="UP000199063">
    <property type="component" value="Unassembled WGS sequence"/>
</dbReference>
<evidence type="ECO:0000313" key="8">
    <source>
        <dbReference type="Proteomes" id="UP000199063"/>
    </source>
</evidence>
<dbReference type="PRINTS" id="PR00455">
    <property type="entry name" value="HTHTETR"/>
</dbReference>